<evidence type="ECO:0000313" key="2">
    <source>
        <dbReference type="Proteomes" id="UP000784294"/>
    </source>
</evidence>
<dbReference type="EMBL" id="CAAALY010048196">
    <property type="protein sequence ID" value="VEL20830.1"/>
    <property type="molecule type" value="Genomic_DNA"/>
</dbReference>
<accession>A0A3S5CMH3</accession>
<comment type="caution">
    <text evidence="1">The sequence shown here is derived from an EMBL/GenBank/DDBJ whole genome shotgun (WGS) entry which is preliminary data.</text>
</comment>
<reference evidence="1" key="1">
    <citation type="submission" date="2018-11" db="EMBL/GenBank/DDBJ databases">
        <authorList>
            <consortium name="Pathogen Informatics"/>
        </authorList>
    </citation>
    <scope>NUCLEOTIDE SEQUENCE</scope>
</reference>
<protein>
    <submittedName>
        <fullName evidence="1">Uncharacterized protein</fullName>
    </submittedName>
</protein>
<evidence type="ECO:0000313" key="1">
    <source>
        <dbReference type="EMBL" id="VEL20830.1"/>
    </source>
</evidence>
<name>A0A3S5CMH3_9PLAT</name>
<sequence>MLLEYSGTHQVSRSTPTRMGHQSSLKEALILLLALYGLKSTFIRPFLRPIMPLSSQGTCLMDKTQASYFARSTRIGHFYRPF</sequence>
<dbReference type="AlphaFoldDB" id="A0A3S5CMH3"/>
<gene>
    <name evidence="1" type="ORF">PXEA_LOCUS14270</name>
</gene>
<dbReference type="Proteomes" id="UP000784294">
    <property type="component" value="Unassembled WGS sequence"/>
</dbReference>
<proteinExistence type="predicted"/>
<keyword evidence="2" id="KW-1185">Reference proteome</keyword>
<organism evidence="1 2">
    <name type="scientific">Protopolystoma xenopodis</name>
    <dbReference type="NCBI Taxonomy" id="117903"/>
    <lineage>
        <taxon>Eukaryota</taxon>
        <taxon>Metazoa</taxon>
        <taxon>Spiralia</taxon>
        <taxon>Lophotrochozoa</taxon>
        <taxon>Platyhelminthes</taxon>
        <taxon>Monogenea</taxon>
        <taxon>Polyopisthocotylea</taxon>
        <taxon>Polystomatidea</taxon>
        <taxon>Polystomatidae</taxon>
        <taxon>Protopolystoma</taxon>
    </lineage>
</organism>